<accession>A0A7Y9QW20</accession>
<reference evidence="2 3" key="1">
    <citation type="submission" date="2020-07" db="EMBL/GenBank/DDBJ databases">
        <title>Genomic Encyclopedia of Archaeal and Bacterial Type Strains, Phase II (KMG-II): from individual species to whole genera.</title>
        <authorList>
            <person name="Goeker M."/>
        </authorList>
    </citation>
    <scope>NUCLEOTIDE SEQUENCE [LARGE SCALE GENOMIC DNA]</scope>
    <source>
        <strain evidence="2 3">DSM 21226</strain>
    </source>
</reference>
<evidence type="ECO:0000313" key="2">
    <source>
        <dbReference type="EMBL" id="NYG32523.1"/>
    </source>
</evidence>
<feature type="chain" id="PRO_5031301428" evidence="1">
    <location>
        <begin position="24"/>
        <end position="194"/>
    </location>
</feature>
<dbReference type="EMBL" id="JACCFH010000001">
    <property type="protein sequence ID" value="NYG32523.1"/>
    <property type="molecule type" value="Genomic_DNA"/>
</dbReference>
<comment type="caution">
    <text evidence="2">The sequence shown here is derived from an EMBL/GenBank/DDBJ whole genome shotgun (WGS) entry which is preliminary data.</text>
</comment>
<organism evidence="2 3">
    <name type="scientific">Sphaerotilus montanus</name>
    <dbReference type="NCBI Taxonomy" id="522889"/>
    <lineage>
        <taxon>Bacteria</taxon>
        <taxon>Pseudomonadati</taxon>
        <taxon>Pseudomonadota</taxon>
        <taxon>Betaproteobacteria</taxon>
        <taxon>Burkholderiales</taxon>
        <taxon>Sphaerotilaceae</taxon>
        <taxon>Sphaerotilus</taxon>
    </lineage>
</organism>
<gene>
    <name evidence="2" type="ORF">BDD16_001509</name>
</gene>
<keyword evidence="1" id="KW-0732">Signal</keyword>
<name>A0A7Y9QW20_9BURK</name>
<evidence type="ECO:0000313" key="3">
    <source>
        <dbReference type="Proteomes" id="UP000518288"/>
    </source>
</evidence>
<proteinExistence type="predicted"/>
<sequence length="194" mass="21549">MPKPARLTTLTAFALLTTASVCALPGAASAWELQGTKALVAITRDQQRLPLGTVEFTPRPDGRIAFSVHMDHAKFTDHFLSMKEFKCVEGGGEVSCHVPYPYPNPGTVTPTDLAWLEHHLLFLFKLPKEFGAKLWNGLYYQLERTDKGLVGRPQSIDLNLISAPPTQTDKPPYRPALRDDVAAGVRWIDRLVIE</sequence>
<feature type="signal peptide" evidence="1">
    <location>
        <begin position="1"/>
        <end position="23"/>
    </location>
</feature>
<dbReference type="RefSeq" id="WP_218897733.1">
    <property type="nucleotide sequence ID" value="NZ_JACCFH010000001.1"/>
</dbReference>
<keyword evidence="3" id="KW-1185">Reference proteome</keyword>
<dbReference type="AlphaFoldDB" id="A0A7Y9QW20"/>
<protein>
    <submittedName>
        <fullName evidence="2">Uncharacterized protein</fullName>
    </submittedName>
</protein>
<evidence type="ECO:0000256" key="1">
    <source>
        <dbReference type="SAM" id="SignalP"/>
    </source>
</evidence>
<dbReference type="Proteomes" id="UP000518288">
    <property type="component" value="Unassembled WGS sequence"/>
</dbReference>